<reference evidence="1 2" key="1">
    <citation type="submission" date="2019-11" db="EMBL/GenBank/DDBJ databases">
        <authorList>
            <person name="Holert J."/>
        </authorList>
    </citation>
    <scope>NUCLEOTIDE SEQUENCE [LARGE SCALE GENOMIC DNA]</scope>
    <source>
        <strain evidence="1">BC5_2</strain>
    </source>
</reference>
<accession>A0A5S9NX09</accession>
<dbReference type="Proteomes" id="UP000434580">
    <property type="component" value="Unassembled WGS sequence"/>
</dbReference>
<name>A0A5S9NX09_9GAMM</name>
<sequence length="172" mass="20062">MNKLLKIQIFLVLSLGQFAFAGGELIDLFGKKCKNSEVLYPFDKMGDYVAYQFCDDAVGTQLGFILRVYGDEVARVGSWSQYSRFWQNGGWSIDVKQIYFPAFNSRYVYVLTSDIYGDNSLYELDLLKRRYDILLNGEKEKRILSLDKISKKYLFFGEKDIEIRHDLLIPEK</sequence>
<proteinExistence type="predicted"/>
<evidence type="ECO:0000313" key="2">
    <source>
        <dbReference type="Proteomes" id="UP000434580"/>
    </source>
</evidence>
<dbReference type="OrthoDB" id="8478662at2"/>
<dbReference type="EMBL" id="CACSII010000004">
    <property type="protein sequence ID" value="CAA0095907.1"/>
    <property type="molecule type" value="Genomic_DNA"/>
</dbReference>
<gene>
    <name evidence="1" type="ORF">DPBNPPHM_03351</name>
</gene>
<evidence type="ECO:0000313" key="1">
    <source>
        <dbReference type="EMBL" id="CAA0095907.1"/>
    </source>
</evidence>
<protein>
    <submittedName>
        <fullName evidence="1">Uncharacterized protein</fullName>
    </submittedName>
</protein>
<organism evidence="1 2">
    <name type="scientific">BD1-7 clade bacterium</name>
    <dbReference type="NCBI Taxonomy" id="2029982"/>
    <lineage>
        <taxon>Bacteria</taxon>
        <taxon>Pseudomonadati</taxon>
        <taxon>Pseudomonadota</taxon>
        <taxon>Gammaproteobacteria</taxon>
        <taxon>Cellvibrionales</taxon>
        <taxon>Spongiibacteraceae</taxon>
        <taxon>BD1-7 clade</taxon>
    </lineage>
</organism>
<dbReference type="AlphaFoldDB" id="A0A5S9NX09"/>